<evidence type="ECO:0000313" key="1">
    <source>
        <dbReference type="EMBL" id="CAK5073169.1"/>
    </source>
</evidence>
<reference evidence="1" key="1">
    <citation type="submission" date="2023-11" db="EMBL/GenBank/DDBJ databases">
        <authorList>
            <person name="Poullet M."/>
        </authorList>
    </citation>
    <scope>NUCLEOTIDE SEQUENCE</scope>
    <source>
        <strain evidence="1">E1834</strain>
    </source>
</reference>
<dbReference type="EMBL" id="CAVMJV010000023">
    <property type="protein sequence ID" value="CAK5073169.1"/>
    <property type="molecule type" value="Genomic_DNA"/>
</dbReference>
<accession>A0ACB0Z3J7</accession>
<name>A0ACB0Z3J7_MELEN</name>
<dbReference type="Proteomes" id="UP001497535">
    <property type="component" value="Unassembled WGS sequence"/>
</dbReference>
<evidence type="ECO:0000313" key="2">
    <source>
        <dbReference type="Proteomes" id="UP001497535"/>
    </source>
</evidence>
<gene>
    <name evidence="1" type="ORF">MENTE1834_LOCUS19810</name>
</gene>
<organism evidence="1 2">
    <name type="scientific">Meloidogyne enterolobii</name>
    <name type="common">Root-knot nematode worm</name>
    <name type="synonym">Meloidogyne mayaguensis</name>
    <dbReference type="NCBI Taxonomy" id="390850"/>
    <lineage>
        <taxon>Eukaryota</taxon>
        <taxon>Metazoa</taxon>
        <taxon>Ecdysozoa</taxon>
        <taxon>Nematoda</taxon>
        <taxon>Chromadorea</taxon>
        <taxon>Rhabditida</taxon>
        <taxon>Tylenchina</taxon>
        <taxon>Tylenchomorpha</taxon>
        <taxon>Tylenchoidea</taxon>
        <taxon>Meloidogynidae</taxon>
        <taxon>Meloidogyninae</taxon>
        <taxon>Meloidogyne</taxon>
    </lineage>
</organism>
<comment type="caution">
    <text evidence="1">The sequence shown here is derived from an EMBL/GenBank/DDBJ whole genome shotgun (WGS) entry which is preliminary data.</text>
</comment>
<keyword evidence="2" id="KW-1185">Reference proteome</keyword>
<sequence length="130" mass="14505">MMIVNTNNKKAMFIVTLSIVVLLLLIEHVNSKEMSINVDLKDEVSKDKTPQKEEEKLENKAPAPVDHNYQAETVKTEDKGSNALLAVAVGDLIISLLCSCCCCVLLAVLLYFLLFKRKQPPPPPPPPYRE</sequence>
<proteinExistence type="predicted"/>
<protein>
    <submittedName>
        <fullName evidence="1">Uncharacterized protein</fullName>
    </submittedName>
</protein>